<evidence type="ECO:0000313" key="17">
    <source>
        <dbReference type="EMBL" id="SGZ52695.1"/>
    </source>
</evidence>
<keyword evidence="6 14" id="KW-0808">Transferase</keyword>
<dbReference type="Pfam" id="PF03481">
    <property type="entry name" value="Sua5_C"/>
    <property type="match status" value="1"/>
</dbReference>
<dbReference type="GO" id="GO:0005524">
    <property type="term" value="F:ATP binding"/>
    <property type="evidence" value="ECO:0007669"/>
    <property type="project" value="UniProtKB-UniRule"/>
</dbReference>
<dbReference type="PROSITE" id="PS51163">
    <property type="entry name" value="YRDC"/>
    <property type="match status" value="1"/>
</dbReference>
<dbReference type="PANTHER" id="PTHR17490:SF16">
    <property type="entry name" value="THREONYLCARBAMOYL-AMP SYNTHASE"/>
    <property type="match status" value="1"/>
</dbReference>
<name>A0A1L0BMT8_9ASCO</name>
<evidence type="ECO:0000256" key="7">
    <source>
        <dbReference type="ARBA" id="ARBA00022694"/>
    </source>
</evidence>
<keyword evidence="7 14" id="KW-0819">tRNA processing</keyword>
<dbReference type="Pfam" id="PF01300">
    <property type="entry name" value="Sua5_yciO_yrdC"/>
    <property type="match status" value="1"/>
</dbReference>
<keyword evidence="5 14" id="KW-0963">Cytoplasm</keyword>
<dbReference type="Gene3D" id="3.40.50.11030">
    <property type="entry name" value="Threonylcarbamoyl-AMP synthase, C-terminal domain"/>
    <property type="match status" value="1"/>
</dbReference>
<feature type="domain" description="YrdC-like" evidence="16">
    <location>
        <begin position="30"/>
        <end position="223"/>
    </location>
</feature>
<protein>
    <recommendedName>
        <fullName evidence="4 14">Threonylcarbamoyl-AMP synthase</fullName>
        <shortName evidence="14">TC-AMP synthase</shortName>
        <ecNumber evidence="3 14">2.7.7.87</ecNumber>
    </recommendedName>
    <alternativeName>
        <fullName evidence="11 14">L-threonylcarbamoyladenylate synthase</fullName>
    </alternativeName>
</protein>
<organism evidence="17 18">
    <name type="scientific">Sungouiella intermedia</name>
    <dbReference type="NCBI Taxonomy" id="45354"/>
    <lineage>
        <taxon>Eukaryota</taxon>
        <taxon>Fungi</taxon>
        <taxon>Dikarya</taxon>
        <taxon>Ascomycota</taxon>
        <taxon>Saccharomycotina</taxon>
        <taxon>Pichiomycetes</taxon>
        <taxon>Metschnikowiaceae</taxon>
        <taxon>Sungouiella</taxon>
    </lineage>
</organism>
<dbReference type="PANTHER" id="PTHR17490">
    <property type="entry name" value="SUA5"/>
    <property type="match status" value="1"/>
</dbReference>
<dbReference type="SUPFAM" id="SSF55821">
    <property type="entry name" value="YrdC/RibB"/>
    <property type="match status" value="1"/>
</dbReference>
<dbReference type="Proteomes" id="UP000182259">
    <property type="component" value="Chromosome II"/>
</dbReference>
<feature type="binding site" evidence="15">
    <location>
        <position position="76"/>
    </location>
    <ligand>
        <name>ATP</name>
        <dbReference type="ChEBI" id="CHEBI:30616"/>
    </ligand>
</feature>
<feature type="binding site" evidence="15">
    <location>
        <position position="262"/>
    </location>
    <ligand>
        <name>ATP</name>
        <dbReference type="ChEBI" id="CHEBI:30616"/>
    </ligand>
</feature>
<evidence type="ECO:0000256" key="14">
    <source>
        <dbReference type="PIRNR" id="PIRNR004930"/>
    </source>
</evidence>
<feature type="binding site" evidence="15">
    <location>
        <position position="167"/>
    </location>
    <ligand>
        <name>ATP</name>
        <dbReference type="ChEBI" id="CHEBI:30616"/>
    </ligand>
</feature>
<dbReference type="EMBL" id="LT635765">
    <property type="protein sequence ID" value="SGZ52695.1"/>
    <property type="molecule type" value="Genomic_DNA"/>
</dbReference>
<evidence type="ECO:0000256" key="11">
    <source>
        <dbReference type="ARBA" id="ARBA00029774"/>
    </source>
</evidence>
<evidence type="ECO:0000256" key="2">
    <source>
        <dbReference type="ARBA" id="ARBA00007663"/>
    </source>
</evidence>
<evidence type="ECO:0000256" key="1">
    <source>
        <dbReference type="ARBA" id="ARBA00004496"/>
    </source>
</evidence>
<feature type="binding site" evidence="15">
    <location>
        <position position="165"/>
    </location>
    <ligand>
        <name>L-threonine</name>
        <dbReference type="ChEBI" id="CHEBI:57926"/>
    </ligand>
</feature>
<dbReference type="InterPro" id="IPR038385">
    <property type="entry name" value="Sua5/YwlC_C"/>
</dbReference>
<dbReference type="InterPro" id="IPR010923">
    <property type="entry name" value="T(6)A37_SUA5"/>
</dbReference>
<dbReference type="EC" id="2.7.7.87" evidence="3 14"/>
<reference evidence="17 18" key="1">
    <citation type="submission" date="2016-10" db="EMBL/GenBank/DDBJ databases">
        <authorList>
            <person name="de Groot N.N."/>
        </authorList>
    </citation>
    <scope>NUCLEOTIDE SEQUENCE [LARGE SCALE GENOMIC DNA]</scope>
    <source>
        <strain evidence="17 18">PYCC 4715</strain>
    </source>
</reference>
<evidence type="ECO:0000256" key="12">
    <source>
        <dbReference type="ARBA" id="ARBA00048366"/>
    </source>
</evidence>
<evidence type="ECO:0000259" key="16">
    <source>
        <dbReference type="PROSITE" id="PS51163"/>
    </source>
</evidence>
<evidence type="ECO:0000256" key="5">
    <source>
        <dbReference type="ARBA" id="ARBA00022490"/>
    </source>
</evidence>
<evidence type="ECO:0000256" key="8">
    <source>
        <dbReference type="ARBA" id="ARBA00022695"/>
    </source>
</evidence>
<evidence type="ECO:0000256" key="13">
    <source>
        <dbReference type="ARBA" id="ARBA00056339"/>
    </source>
</evidence>
<evidence type="ECO:0000256" key="4">
    <source>
        <dbReference type="ARBA" id="ARBA00015492"/>
    </source>
</evidence>
<feature type="binding site" evidence="15">
    <location>
        <position position="53"/>
    </location>
    <ligand>
        <name>L-threonine</name>
        <dbReference type="ChEBI" id="CHEBI:57926"/>
    </ligand>
</feature>
<keyword evidence="8 14" id="KW-0548">Nucleotidyltransferase</keyword>
<evidence type="ECO:0000256" key="6">
    <source>
        <dbReference type="ARBA" id="ARBA00022679"/>
    </source>
</evidence>
<dbReference type="InterPro" id="IPR050156">
    <property type="entry name" value="TC-AMP_synthase_SUA5"/>
</dbReference>
<evidence type="ECO:0000256" key="10">
    <source>
        <dbReference type="ARBA" id="ARBA00022840"/>
    </source>
</evidence>
<dbReference type="NCBIfam" id="TIGR00057">
    <property type="entry name" value="L-threonylcarbamoyladenylate synthase"/>
    <property type="match status" value="1"/>
</dbReference>
<evidence type="ECO:0000313" key="18">
    <source>
        <dbReference type="Proteomes" id="UP000182259"/>
    </source>
</evidence>
<evidence type="ECO:0000256" key="15">
    <source>
        <dbReference type="PIRSR" id="PIRSR004930-1"/>
    </source>
</evidence>
<comment type="similarity">
    <text evidence="2 14">Belongs to the SUA5 family.</text>
</comment>
<dbReference type="GO" id="GO:0000049">
    <property type="term" value="F:tRNA binding"/>
    <property type="evidence" value="ECO:0007669"/>
    <property type="project" value="TreeGrafter"/>
</dbReference>
<dbReference type="InterPro" id="IPR006070">
    <property type="entry name" value="Sua5-like_dom"/>
</dbReference>
<dbReference type="GO" id="GO:0006450">
    <property type="term" value="P:regulation of translational fidelity"/>
    <property type="evidence" value="ECO:0007669"/>
    <property type="project" value="TreeGrafter"/>
</dbReference>
<comment type="catalytic activity">
    <reaction evidence="12 14">
        <text>L-threonine + hydrogencarbonate + ATP = L-threonylcarbamoyladenylate + diphosphate + H2O</text>
        <dbReference type="Rhea" id="RHEA:36407"/>
        <dbReference type="ChEBI" id="CHEBI:15377"/>
        <dbReference type="ChEBI" id="CHEBI:17544"/>
        <dbReference type="ChEBI" id="CHEBI:30616"/>
        <dbReference type="ChEBI" id="CHEBI:33019"/>
        <dbReference type="ChEBI" id="CHEBI:57926"/>
        <dbReference type="ChEBI" id="CHEBI:73682"/>
        <dbReference type="EC" id="2.7.7.87"/>
    </reaction>
</comment>
<dbReference type="GO" id="GO:0002949">
    <property type="term" value="P:tRNA threonylcarbamoyladenosine modification"/>
    <property type="evidence" value="ECO:0007669"/>
    <property type="project" value="UniProtKB-ARBA"/>
</dbReference>
<feature type="binding site" evidence="15">
    <location>
        <position position="145"/>
    </location>
    <ligand>
        <name>L-threonine</name>
        <dbReference type="ChEBI" id="CHEBI:57926"/>
    </ligand>
</feature>
<feature type="binding site" evidence="15">
    <location>
        <position position="141"/>
    </location>
    <ligand>
        <name>ATP</name>
        <dbReference type="ChEBI" id="CHEBI:30616"/>
    </ligand>
</feature>
<dbReference type="Gene3D" id="3.90.870.10">
    <property type="entry name" value="DHBP synthase"/>
    <property type="match status" value="1"/>
</dbReference>
<dbReference type="GO" id="GO:0005737">
    <property type="term" value="C:cytoplasm"/>
    <property type="evidence" value="ECO:0007669"/>
    <property type="project" value="UniProtKB-SubCell"/>
</dbReference>
<sequence>MSFTTKVLPVNREAISFVNDMPIFSDVATKENLELAAKEIQKAGTVVAFPTETVYGLGGSALNDESVKSIYKAKNRPADNPLIVHVSSVDQLQRLILTKLHTIPPVYEKLIKRFWPGPLTILVPVEEGSPVLKLVTADQNTVGIRMPDHPVARALIALSDTPIAAPSANASTRPSPTLANHVLHDLDTKIPYILDGGLCSVGLESSVVDGLVSPPMLLRPGGITAEDIREYGGGEWENLVLAKRTAGNSETVRTPGMKYRHYSPTAKVVLFVDCGDGKSAVSKYMEGKDIEHAKVAVLRACKFASSADLGLLGAIERRMGSTSGEVAHSLFKLLREVDEMDVSLIIVEGVEESGDGLAVMNRLSKAAFETITGEE</sequence>
<feature type="binding site" evidence="15">
    <location>
        <position position="80"/>
    </location>
    <ligand>
        <name>ATP</name>
        <dbReference type="ChEBI" id="CHEBI:30616"/>
    </ligand>
</feature>
<dbReference type="FunFam" id="3.90.870.10:FF:000008">
    <property type="entry name" value="Threonylcarbamoyl-AMP synthase"/>
    <property type="match status" value="1"/>
</dbReference>
<keyword evidence="10 14" id="KW-0067">ATP-binding</keyword>
<dbReference type="AlphaFoldDB" id="A0A1L0BMT8"/>
<dbReference type="InterPro" id="IPR017945">
    <property type="entry name" value="DHBP_synth_RibB-like_a/b_dom"/>
</dbReference>
<dbReference type="GO" id="GO:0061710">
    <property type="term" value="F:L-threonylcarbamoyladenylate synthase"/>
    <property type="evidence" value="ECO:0007669"/>
    <property type="project" value="UniProtKB-EC"/>
</dbReference>
<feature type="binding site" evidence="15">
    <location>
        <position position="175"/>
    </location>
    <ligand>
        <name>ATP</name>
        <dbReference type="ChEBI" id="CHEBI:30616"/>
    </ligand>
</feature>
<gene>
    <name evidence="17" type="ORF">SAMEA4029009_CIC11G00000004038</name>
</gene>
<evidence type="ECO:0000256" key="3">
    <source>
        <dbReference type="ARBA" id="ARBA00012584"/>
    </source>
</evidence>
<dbReference type="InterPro" id="IPR005145">
    <property type="entry name" value="Sua5_C"/>
</dbReference>
<proteinExistence type="inferred from homology"/>
<feature type="binding site" evidence="15">
    <location>
        <position position="219"/>
    </location>
    <ligand>
        <name>ATP</name>
        <dbReference type="ChEBI" id="CHEBI:30616"/>
    </ligand>
</feature>
<feature type="binding site" evidence="15">
    <location>
        <position position="85"/>
    </location>
    <ligand>
        <name>L-threonine</name>
        <dbReference type="ChEBI" id="CHEBI:57926"/>
    </ligand>
</feature>
<comment type="function">
    <text evidence="13">Required for the formation of a threonylcarbamoyl group on adenosine at position 37 (t(6)A37) in tRNAs that read codons beginning with adenine. Likely catalyzes the conversion of L-threonine, HCO(3)(-)/CO(2) and ATP to give threonylcarbamoyl-AMP (TC-AMP) as the acyladenylate intermediate, with the release of diphosphate. Required for normal translation, by ensuring translation fidelity at the level of codon recognition, appropriate translation initiation selection and maintenance of reading frame. Also involved in telomere replication. Binds to single-stranded telomeric (ssTG) DNA and positively regulates telomere length.</text>
</comment>
<dbReference type="PIRSF" id="PIRSF004930">
    <property type="entry name" value="Tln_factor_SUA5"/>
    <property type="match status" value="1"/>
</dbReference>
<dbReference type="GO" id="GO:0003725">
    <property type="term" value="F:double-stranded RNA binding"/>
    <property type="evidence" value="ECO:0007669"/>
    <property type="project" value="UniProtKB-UniRule"/>
</dbReference>
<feature type="binding site" evidence="15">
    <location>
        <position position="205"/>
    </location>
    <ligand>
        <name>L-threonine</name>
        <dbReference type="ChEBI" id="CHEBI:57926"/>
    </ligand>
</feature>
<accession>A0A1L0BMT8</accession>
<comment type="subcellular location">
    <subcellularLocation>
        <location evidence="1 14">Cytoplasm</location>
    </subcellularLocation>
</comment>
<evidence type="ECO:0000256" key="9">
    <source>
        <dbReference type="ARBA" id="ARBA00022741"/>
    </source>
</evidence>
<keyword evidence="9 14" id="KW-0547">Nucleotide-binding</keyword>